<protein>
    <submittedName>
        <fullName evidence="8">DUF1573 domain-containing protein</fullName>
    </submittedName>
</protein>
<organism evidence="8 9">
    <name type="scientific">Phocaeicola faecium</name>
    <dbReference type="NCBI Taxonomy" id="2762213"/>
    <lineage>
        <taxon>Bacteria</taxon>
        <taxon>Pseudomonadati</taxon>
        <taxon>Bacteroidota</taxon>
        <taxon>Bacteroidia</taxon>
        <taxon>Bacteroidales</taxon>
        <taxon>Bacteroidaceae</taxon>
        <taxon>Phocaeicola</taxon>
    </lineage>
</organism>
<comment type="subcellular location">
    <subcellularLocation>
        <location evidence="1">Cell projection</location>
        <location evidence="1">Cilium</location>
    </subcellularLocation>
    <subcellularLocation>
        <location evidence="2">Cytoplasm</location>
    </subcellularLocation>
</comment>
<evidence type="ECO:0000313" key="8">
    <source>
        <dbReference type="EMBL" id="MBD8002730.1"/>
    </source>
</evidence>
<evidence type="ECO:0000256" key="1">
    <source>
        <dbReference type="ARBA" id="ARBA00004138"/>
    </source>
</evidence>
<keyword evidence="5" id="KW-0966">Cell projection</keyword>
<keyword evidence="9" id="KW-1185">Reference proteome</keyword>
<evidence type="ECO:0000256" key="4">
    <source>
        <dbReference type="ARBA" id="ARBA00023069"/>
    </source>
</evidence>
<dbReference type="InterPro" id="IPR053879">
    <property type="entry name" value="HYDIN_VesB_CFA65-like_Ig"/>
</dbReference>
<dbReference type="InterPro" id="IPR013783">
    <property type="entry name" value="Ig-like_fold"/>
</dbReference>
<keyword evidence="4" id="KW-0969">Cilium</keyword>
<name>A0ABR8VDC1_9BACT</name>
<sequence length="358" mass="39242">MKRLFLLTYILSAAALWVQAQPKITFDTPEKDLGYILWRNPATVTYSFTNTGDKPLVISNVTTSCGCIEAKWTEDPIPAGGKGEVTAVFDAEAIGHFYKEVGVYCNAASAPIYLQFNGEVTADPKNFTFTHPVGFGAIRLNQDEINFDAVNKGDKPTIELMVANTSNKGYSPVLMHLPPYLSAEAIPEKLGRGKAGKIIVTLDTEKLPKLGITRASVYLSRFPGDKVGSENEIPVSVSLLPDFSNLTEQQKNNPPVVSLSAHQLEFVALKPTQKKSQNIVITNTGRSDLQIQDMQVFSIALAVKLKKHTLKPGESTKLKVTVLAENLPRVKGTPRILMITNDPQHPMINIRVKASVKQ</sequence>
<dbReference type="RefSeq" id="WP_191710498.1">
    <property type="nucleotide sequence ID" value="NZ_JACSPQ010000014.1"/>
</dbReference>
<dbReference type="PANTHER" id="PTHR37833:SF1">
    <property type="entry name" value="SIGNAL PEPTIDE PROTEIN"/>
    <property type="match status" value="1"/>
</dbReference>
<proteinExistence type="predicted"/>
<evidence type="ECO:0000313" key="9">
    <source>
        <dbReference type="Proteomes" id="UP000616346"/>
    </source>
</evidence>
<feature type="chain" id="PRO_5046383751" evidence="6">
    <location>
        <begin position="21"/>
        <end position="358"/>
    </location>
</feature>
<dbReference type="InterPro" id="IPR011467">
    <property type="entry name" value="DUF1573"/>
</dbReference>
<accession>A0ABR8VDC1</accession>
<evidence type="ECO:0000256" key="6">
    <source>
        <dbReference type="SAM" id="SignalP"/>
    </source>
</evidence>
<keyword evidence="3" id="KW-0963">Cytoplasm</keyword>
<evidence type="ECO:0000256" key="5">
    <source>
        <dbReference type="ARBA" id="ARBA00023273"/>
    </source>
</evidence>
<reference evidence="8 9" key="1">
    <citation type="submission" date="2020-08" db="EMBL/GenBank/DDBJ databases">
        <title>A Genomic Blueprint of the Chicken Gut Microbiome.</title>
        <authorList>
            <person name="Gilroy R."/>
            <person name="Ravi A."/>
            <person name="Getino M."/>
            <person name="Pursley I."/>
            <person name="Horton D.L."/>
            <person name="Alikhan N.-F."/>
            <person name="Baker D."/>
            <person name="Gharbi K."/>
            <person name="Hall N."/>
            <person name="Watson M."/>
            <person name="Adriaenssens E.M."/>
            <person name="Foster-Nyarko E."/>
            <person name="Jarju S."/>
            <person name="Secka A."/>
            <person name="Antonio M."/>
            <person name="Oren A."/>
            <person name="Chaudhuri R."/>
            <person name="La Ragione R.M."/>
            <person name="Hildebrand F."/>
            <person name="Pallen M.J."/>
        </authorList>
    </citation>
    <scope>NUCLEOTIDE SEQUENCE [LARGE SCALE GENOMIC DNA]</scope>
    <source>
        <strain evidence="8 9">Sa1YUN3</strain>
    </source>
</reference>
<evidence type="ECO:0000256" key="2">
    <source>
        <dbReference type="ARBA" id="ARBA00004496"/>
    </source>
</evidence>
<evidence type="ECO:0000256" key="3">
    <source>
        <dbReference type="ARBA" id="ARBA00022490"/>
    </source>
</evidence>
<dbReference type="Pfam" id="PF07610">
    <property type="entry name" value="DUF1573"/>
    <property type="match status" value="1"/>
</dbReference>
<feature type="domain" description="HYDIN/VesB/CFA65-like Ig-like" evidence="7">
    <location>
        <begin position="255"/>
        <end position="354"/>
    </location>
</feature>
<dbReference type="PANTHER" id="PTHR37833">
    <property type="entry name" value="LIPOPROTEIN-RELATED"/>
    <property type="match status" value="1"/>
</dbReference>
<gene>
    <name evidence="8" type="ORF">H9626_10990</name>
</gene>
<dbReference type="Pfam" id="PF22544">
    <property type="entry name" value="HYDIN_VesB_CFA65-like_Ig"/>
    <property type="match status" value="1"/>
</dbReference>
<dbReference type="EMBL" id="JACSPQ010000014">
    <property type="protein sequence ID" value="MBD8002730.1"/>
    <property type="molecule type" value="Genomic_DNA"/>
</dbReference>
<keyword evidence="6" id="KW-0732">Signal</keyword>
<dbReference type="Gene3D" id="2.60.40.10">
    <property type="entry name" value="Immunoglobulins"/>
    <property type="match status" value="3"/>
</dbReference>
<evidence type="ECO:0000259" key="7">
    <source>
        <dbReference type="Pfam" id="PF22544"/>
    </source>
</evidence>
<comment type="caution">
    <text evidence="8">The sequence shown here is derived from an EMBL/GenBank/DDBJ whole genome shotgun (WGS) entry which is preliminary data.</text>
</comment>
<dbReference type="Proteomes" id="UP000616346">
    <property type="component" value="Unassembled WGS sequence"/>
</dbReference>
<feature type="signal peptide" evidence="6">
    <location>
        <begin position="1"/>
        <end position="20"/>
    </location>
</feature>